<evidence type="ECO:0000313" key="8">
    <source>
        <dbReference type="Proteomes" id="UP000298061"/>
    </source>
</evidence>
<sequence length="420" mass="45655">LSMSVGDVPTRLIVGVAPFNALLNYLLVWGPPPFGVGFIGAPIATAISFNLLALSSIIYGVFFVPKTAWHRFSRRTFTNLGVLVQLLAGVGQTASEWWSWELIGLAASFLGPVSLATQSILLVSASTTFQAPFALGIAASVRIGNLLGEQNAERARIATKMSLLLALVFAVIFSTIFLVFRKNWGHLFNDDPDVVSLVAEILPLVALFQVVDGLSAVTGGIFRARGKQFTGALLNLSAYYVIGIPFGLWLTFKKDMGLHGLWIGLTVSLVYCAVFASYLCLKTDWEREDQPAAAAYDVSSAHEKEKERSDGGIEELSVNGSDIDLLSWHEHKAGRLVVDPEEAKIEFGEKVASRLKLTRDGTKVLWPQPADDPNDPQNWSSRRKTIQLIIITLAAIVPDFDSGIGIATIFALAEQFDTTT</sequence>
<dbReference type="GO" id="GO:0015297">
    <property type="term" value="F:antiporter activity"/>
    <property type="evidence" value="ECO:0007669"/>
    <property type="project" value="InterPro"/>
</dbReference>
<dbReference type="InterPro" id="IPR045069">
    <property type="entry name" value="MATE_euk"/>
</dbReference>
<evidence type="ECO:0008006" key="9">
    <source>
        <dbReference type="Google" id="ProtNLM"/>
    </source>
</evidence>
<dbReference type="Pfam" id="PF01554">
    <property type="entry name" value="MatE"/>
    <property type="match status" value="1"/>
</dbReference>
<dbReference type="GO" id="GO:0042910">
    <property type="term" value="F:xenobiotic transmembrane transporter activity"/>
    <property type="evidence" value="ECO:0007669"/>
    <property type="project" value="InterPro"/>
</dbReference>
<evidence type="ECO:0000256" key="6">
    <source>
        <dbReference type="SAM" id="Phobius"/>
    </source>
</evidence>
<comment type="subcellular location">
    <subcellularLocation>
        <location evidence="1">Membrane</location>
        <topology evidence="1">Multi-pass membrane protein</topology>
    </subcellularLocation>
</comment>
<proteinExistence type="inferred from homology"/>
<feature type="transmembrane region" description="Helical" evidence="6">
    <location>
        <begin position="201"/>
        <end position="222"/>
    </location>
</feature>
<feature type="non-terminal residue" evidence="7">
    <location>
        <position position="1"/>
    </location>
</feature>
<evidence type="ECO:0000256" key="1">
    <source>
        <dbReference type="ARBA" id="ARBA00004141"/>
    </source>
</evidence>
<gene>
    <name evidence="7" type="ORF">EWM64_g10613</name>
</gene>
<dbReference type="GO" id="GO:0016020">
    <property type="term" value="C:membrane"/>
    <property type="evidence" value="ECO:0007669"/>
    <property type="project" value="UniProtKB-SubCell"/>
</dbReference>
<dbReference type="Proteomes" id="UP000298061">
    <property type="component" value="Unassembled WGS sequence"/>
</dbReference>
<name>A0A4Y9ZIW5_9AGAM</name>
<dbReference type="STRING" id="135208.A0A4Y9ZIW5"/>
<feature type="transmembrane region" description="Helical" evidence="6">
    <location>
        <begin position="162"/>
        <end position="181"/>
    </location>
</feature>
<feature type="transmembrane region" description="Helical" evidence="6">
    <location>
        <begin position="12"/>
        <end position="30"/>
    </location>
</feature>
<dbReference type="InterPro" id="IPR002528">
    <property type="entry name" value="MATE_fam"/>
</dbReference>
<comment type="similarity">
    <text evidence="2">Belongs to the multi antimicrobial extrusion (MATE) (TC 2.A.66.1) family.</text>
</comment>
<dbReference type="EMBL" id="SFCI01002906">
    <property type="protein sequence ID" value="TFY73399.1"/>
    <property type="molecule type" value="Genomic_DNA"/>
</dbReference>
<dbReference type="OrthoDB" id="2126698at2759"/>
<feature type="transmembrane region" description="Helical" evidence="6">
    <location>
        <begin position="261"/>
        <end position="281"/>
    </location>
</feature>
<keyword evidence="5 6" id="KW-0472">Membrane</keyword>
<feature type="transmembrane region" description="Helical" evidence="6">
    <location>
        <begin position="120"/>
        <end position="141"/>
    </location>
</feature>
<dbReference type="CDD" id="cd13132">
    <property type="entry name" value="MATE_eukaryotic"/>
    <property type="match status" value="1"/>
</dbReference>
<dbReference type="AlphaFoldDB" id="A0A4Y9ZIW5"/>
<evidence type="ECO:0000313" key="7">
    <source>
        <dbReference type="EMBL" id="TFY73399.1"/>
    </source>
</evidence>
<keyword evidence="3 6" id="KW-0812">Transmembrane</keyword>
<evidence type="ECO:0000256" key="5">
    <source>
        <dbReference type="ARBA" id="ARBA00023136"/>
    </source>
</evidence>
<accession>A0A4Y9ZIW5</accession>
<organism evidence="7 8">
    <name type="scientific">Hericium alpestre</name>
    <dbReference type="NCBI Taxonomy" id="135208"/>
    <lineage>
        <taxon>Eukaryota</taxon>
        <taxon>Fungi</taxon>
        <taxon>Dikarya</taxon>
        <taxon>Basidiomycota</taxon>
        <taxon>Agaricomycotina</taxon>
        <taxon>Agaricomycetes</taxon>
        <taxon>Russulales</taxon>
        <taxon>Hericiaceae</taxon>
        <taxon>Hericium</taxon>
    </lineage>
</organism>
<dbReference type="PANTHER" id="PTHR11206">
    <property type="entry name" value="MULTIDRUG RESISTANCE PROTEIN"/>
    <property type="match status" value="1"/>
</dbReference>
<reference evidence="7 8" key="1">
    <citation type="submission" date="2019-02" db="EMBL/GenBank/DDBJ databases">
        <title>Genome sequencing of the rare red list fungi Hericium alpestre (H. flagellum).</title>
        <authorList>
            <person name="Buettner E."/>
            <person name="Kellner H."/>
        </authorList>
    </citation>
    <scope>NUCLEOTIDE SEQUENCE [LARGE SCALE GENOMIC DNA]</scope>
    <source>
        <strain evidence="7 8">DSM 108284</strain>
    </source>
</reference>
<keyword evidence="8" id="KW-1185">Reference proteome</keyword>
<evidence type="ECO:0000256" key="4">
    <source>
        <dbReference type="ARBA" id="ARBA00022989"/>
    </source>
</evidence>
<keyword evidence="4 6" id="KW-1133">Transmembrane helix</keyword>
<evidence type="ECO:0000256" key="2">
    <source>
        <dbReference type="ARBA" id="ARBA00010199"/>
    </source>
</evidence>
<feature type="non-terminal residue" evidence="7">
    <location>
        <position position="420"/>
    </location>
</feature>
<feature type="transmembrane region" description="Helical" evidence="6">
    <location>
        <begin position="229"/>
        <end position="249"/>
    </location>
</feature>
<comment type="caution">
    <text evidence="7">The sequence shown here is derived from an EMBL/GenBank/DDBJ whole genome shotgun (WGS) entry which is preliminary data.</text>
</comment>
<feature type="transmembrane region" description="Helical" evidence="6">
    <location>
        <begin position="36"/>
        <end position="64"/>
    </location>
</feature>
<dbReference type="GO" id="GO:1990961">
    <property type="term" value="P:xenobiotic detoxification by transmembrane export across the plasma membrane"/>
    <property type="evidence" value="ECO:0007669"/>
    <property type="project" value="InterPro"/>
</dbReference>
<feature type="transmembrane region" description="Helical" evidence="6">
    <location>
        <begin position="388"/>
        <end position="413"/>
    </location>
</feature>
<protein>
    <recommendedName>
        <fullName evidence="9">Polysaccharide biosynthesis protein C-terminal domain-containing protein</fullName>
    </recommendedName>
</protein>
<evidence type="ECO:0000256" key="3">
    <source>
        <dbReference type="ARBA" id="ARBA00022692"/>
    </source>
</evidence>
<feature type="transmembrane region" description="Helical" evidence="6">
    <location>
        <begin position="76"/>
        <end position="100"/>
    </location>
</feature>